<dbReference type="InterPro" id="IPR016187">
    <property type="entry name" value="CTDL_fold"/>
</dbReference>
<evidence type="ECO:0000259" key="1">
    <source>
        <dbReference type="PROSITE" id="PS50041"/>
    </source>
</evidence>
<keyword evidence="3" id="KW-1185">Reference proteome</keyword>
<dbReference type="Gene3D" id="3.10.100.10">
    <property type="entry name" value="Mannose-Binding Protein A, subunit A"/>
    <property type="match status" value="1"/>
</dbReference>
<dbReference type="InterPro" id="IPR016186">
    <property type="entry name" value="C-type_lectin-like/link_sf"/>
</dbReference>
<accession>A0A183GHB3</accession>
<dbReference type="CDD" id="cd00037">
    <property type="entry name" value="CLECT"/>
    <property type="match status" value="1"/>
</dbReference>
<gene>
    <name evidence="2" type="ORF">HPBE_LOCUS21942</name>
</gene>
<evidence type="ECO:0000313" key="3">
    <source>
        <dbReference type="Proteomes" id="UP000050761"/>
    </source>
</evidence>
<dbReference type="Proteomes" id="UP000050761">
    <property type="component" value="Unassembled WGS sequence"/>
</dbReference>
<reference evidence="4" key="2">
    <citation type="submission" date="2019-09" db="UniProtKB">
        <authorList>
            <consortium name="WormBaseParasite"/>
        </authorList>
    </citation>
    <scope>IDENTIFICATION</scope>
</reference>
<name>A0A183GHB3_HELPZ</name>
<dbReference type="EMBL" id="UZAH01033495">
    <property type="protein sequence ID" value="VDP29211.1"/>
    <property type="molecule type" value="Genomic_DNA"/>
</dbReference>
<feature type="domain" description="C-type lectin" evidence="1">
    <location>
        <begin position="28"/>
        <end position="79"/>
    </location>
</feature>
<dbReference type="InterPro" id="IPR001304">
    <property type="entry name" value="C-type_lectin-like"/>
</dbReference>
<dbReference type="Pfam" id="PF00059">
    <property type="entry name" value="Lectin_C"/>
    <property type="match status" value="1"/>
</dbReference>
<proteinExistence type="predicted"/>
<evidence type="ECO:0000313" key="2">
    <source>
        <dbReference type="EMBL" id="VDP29211.1"/>
    </source>
</evidence>
<dbReference type="OrthoDB" id="5877604at2759"/>
<organism evidence="3 4">
    <name type="scientific">Heligmosomoides polygyrus</name>
    <name type="common">Parasitic roundworm</name>
    <dbReference type="NCBI Taxonomy" id="6339"/>
    <lineage>
        <taxon>Eukaryota</taxon>
        <taxon>Metazoa</taxon>
        <taxon>Ecdysozoa</taxon>
        <taxon>Nematoda</taxon>
        <taxon>Chromadorea</taxon>
        <taxon>Rhabditida</taxon>
        <taxon>Rhabditina</taxon>
        <taxon>Rhabditomorpha</taxon>
        <taxon>Strongyloidea</taxon>
        <taxon>Heligmosomidae</taxon>
        <taxon>Heligmosomoides</taxon>
    </lineage>
</organism>
<evidence type="ECO:0000313" key="4">
    <source>
        <dbReference type="WBParaSite" id="HPBE_0002194301-mRNA-1"/>
    </source>
</evidence>
<dbReference type="AlphaFoldDB" id="A0A183GHB3"/>
<dbReference type="SUPFAM" id="SSF56436">
    <property type="entry name" value="C-type lectin-like"/>
    <property type="match status" value="1"/>
</dbReference>
<dbReference type="WBParaSite" id="HPBE_0002194301-mRNA-1">
    <property type="protein sequence ID" value="HPBE_0002194301-mRNA-1"/>
    <property type="gene ID" value="HPBE_0002194301"/>
</dbReference>
<protein>
    <submittedName>
        <fullName evidence="4">C-type lectin domain-containing protein</fullName>
    </submittedName>
</protein>
<reference evidence="2 3" key="1">
    <citation type="submission" date="2018-11" db="EMBL/GenBank/DDBJ databases">
        <authorList>
            <consortium name="Pathogen Informatics"/>
        </authorList>
    </citation>
    <scope>NUCLEOTIDE SEQUENCE [LARGE SCALE GENOMIC DNA]</scope>
</reference>
<sequence>MHSLSWRGQSQNEKCSVHSKIKIVQRKFFPKKVMWEQVEKECRDNGANLASVLSKAENQFIYELSKKYPNNDRLWIGLL</sequence>
<accession>A0A3P8C8R4</accession>
<dbReference type="PROSITE" id="PS50041">
    <property type="entry name" value="C_TYPE_LECTIN_2"/>
    <property type="match status" value="1"/>
</dbReference>